<evidence type="ECO:0000313" key="2">
    <source>
        <dbReference type="EMBL" id="RJG01976.1"/>
    </source>
</evidence>
<keyword evidence="1" id="KW-1133">Transmembrane helix</keyword>
<sequence length="63" mass="6972">MDAVISFFPFLASPEVTQTLVSIALAAVVFFYFVHLLRKEETSALVDEEKGAADVCPNMRHQA</sequence>
<dbReference type="AlphaFoldDB" id="A0A3A3GI73"/>
<keyword evidence="1" id="KW-0472">Membrane</keyword>
<gene>
    <name evidence="2" type="ORF">D3878_10620</name>
</gene>
<accession>A0A3A3GI73</accession>
<feature type="transmembrane region" description="Helical" evidence="1">
    <location>
        <begin position="20"/>
        <end position="37"/>
    </location>
</feature>
<comment type="caution">
    <text evidence="2">The sequence shown here is derived from an EMBL/GenBank/DDBJ whole genome shotgun (WGS) entry which is preliminary data.</text>
</comment>
<proteinExistence type="predicted"/>
<organism evidence="2 3">
    <name type="scientific">Noviherbaspirillum sedimenti</name>
    <dbReference type="NCBI Taxonomy" id="2320865"/>
    <lineage>
        <taxon>Bacteria</taxon>
        <taxon>Pseudomonadati</taxon>
        <taxon>Pseudomonadota</taxon>
        <taxon>Betaproteobacteria</taxon>
        <taxon>Burkholderiales</taxon>
        <taxon>Oxalobacteraceae</taxon>
        <taxon>Noviherbaspirillum</taxon>
    </lineage>
</organism>
<keyword evidence="3" id="KW-1185">Reference proteome</keyword>
<dbReference type="RefSeq" id="WP_119785438.1">
    <property type="nucleotide sequence ID" value="NZ_QYUQ01000002.1"/>
</dbReference>
<protein>
    <submittedName>
        <fullName evidence="2">Uncharacterized protein</fullName>
    </submittedName>
</protein>
<name>A0A3A3GI73_9BURK</name>
<dbReference type="OrthoDB" id="9922234at2"/>
<evidence type="ECO:0000313" key="3">
    <source>
        <dbReference type="Proteomes" id="UP000266327"/>
    </source>
</evidence>
<reference evidence="3" key="1">
    <citation type="submission" date="2018-09" db="EMBL/GenBank/DDBJ databases">
        <authorList>
            <person name="Zhu H."/>
        </authorList>
    </citation>
    <scope>NUCLEOTIDE SEQUENCE [LARGE SCALE GENOMIC DNA]</scope>
    <source>
        <strain evidence="3">K1S02-23</strain>
    </source>
</reference>
<dbReference type="EMBL" id="QYUQ01000002">
    <property type="protein sequence ID" value="RJG01976.1"/>
    <property type="molecule type" value="Genomic_DNA"/>
</dbReference>
<dbReference type="Proteomes" id="UP000266327">
    <property type="component" value="Unassembled WGS sequence"/>
</dbReference>
<keyword evidence="1" id="KW-0812">Transmembrane</keyword>
<evidence type="ECO:0000256" key="1">
    <source>
        <dbReference type="SAM" id="Phobius"/>
    </source>
</evidence>